<dbReference type="PROSITE" id="PS00061">
    <property type="entry name" value="ADH_SHORT"/>
    <property type="match status" value="1"/>
</dbReference>
<evidence type="ECO:0000256" key="1">
    <source>
        <dbReference type="ARBA" id="ARBA00006484"/>
    </source>
</evidence>
<dbReference type="PRINTS" id="PR00080">
    <property type="entry name" value="SDRFAMILY"/>
</dbReference>
<keyword evidence="2" id="KW-0560">Oxidoreductase</keyword>
<reference evidence="4" key="1">
    <citation type="submission" date="2021-01" db="EMBL/GenBank/DDBJ databases">
        <authorList>
            <person name="Corre E."/>
            <person name="Pelletier E."/>
            <person name="Niang G."/>
            <person name="Scheremetjew M."/>
            <person name="Finn R."/>
            <person name="Kale V."/>
            <person name="Holt S."/>
            <person name="Cochrane G."/>
            <person name="Meng A."/>
            <person name="Brown T."/>
            <person name="Cohen L."/>
        </authorList>
    </citation>
    <scope>NUCLEOTIDE SEQUENCE</scope>
    <source>
        <strain evidence="4">CCAP1064/1</strain>
    </source>
</reference>
<dbReference type="PANTHER" id="PTHR24322:SF736">
    <property type="entry name" value="RETINOL DEHYDROGENASE 10"/>
    <property type="match status" value="1"/>
</dbReference>
<keyword evidence="3" id="KW-1133">Transmembrane helix</keyword>
<dbReference type="GO" id="GO:0016616">
    <property type="term" value="F:oxidoreductase activity, acting on the CH-OH group of donors, NAD or NADP as acceptor"/>
    <property type="evidence" value="ECO:0007669"/>
    <property type="project" value="TreeGrafter"/>
</dbReference>
<gene>
    <name evidence="4" type="ORF">PINE0816_LOCUS13259</name>
</gene>
<sequence length="164" mass="18173">MMERNHGHVVSVSSMAGLVGIANMMDYSASKHAVVGLSESLRTEMKRLKLDGAHSTCVCPFFVRTGMFAGATAPHGCFGWLVPLLEPHYVVDRMIEAIRYRETFLVLPAFCHYVVPLLYGVLPRWMIDCIFEVVGINGSMEEFVQTRNNAVDTSTPSLSETVTT</sequence>
<dbReference type="EMBL" id="HBEL01028641">
    <property type="protein sequence ID" value="CAD8417124.1"/>
    <property type="molecule type" value="Transcribed_RNA"/>
</dbReference>
<organism evidence="4">
    <name type="scientific">Proboscia inermis</name>
    <dbReference type="NCBI Taxonomy" id="420281"/>
    <lineage>
        <taxon>Eukaryota</taxon>
        <taxon>Sar</taxon>
        <taxon>Stramenopiles</taxon>
        <taxon>Ochrophyta</taxon>
        <taxon>Bacillariophyta</taxon>
        <taxon>Coscinodiscophyceae</taxon>
        <taxon>Rhizosoleniophycidae</taxon>
        <taxon>Rhizosoleniales</taxon>
        <taxon>Rhizosoleniaceae</taxon>
        <taxon>Proboscia</taxon>
    </lineage>
</organism>
<dbReference type="InterPro" id="IPR036291">
    <property type="entry name" value="NAD(P)-bd_dom_sf"/>
</dbReference>
<keyword evidence="3" id="KW-0812">Transmembrane</keyword>
<feature type="transmembrane region" description="Helical" evidence="3">
    <location>
        <begin position="103"/>
        <end position="122"/>
    </location>
</feature>
<evidence type="ECO:0000256" key="3">
    <source>
        <dbReference type="SAM" id="Phobius"/>
    </source>
</evidence>
<dbReference type="PRINTS" id="PR00081">
    <property type="entry name" value="GDHRDH"/>
</dbReference>
<dbReference type="Pfam" id="PF00106">
    <property type="entry name" value="adh_short"/>
    <property type="match status" value="1"/>
</dbReference>
<proteinExistence type="inferred from homology"/>
<comment type="similarity">
    <text evidence="1">Belongs to the short-chain dehydrogenases/reductases (SDR) family.</text>
</comment>
<dbReference type="PANTHER" id="PTHR24322">
    <property type="entry name" value="PKSB"/>
    <property type="match status" value="1"/>
</dbReference>
<name>A0A7S0C9I3_9STRA</name>
<dbReference type="InterPro" id="IPR002347">
    <property type="entry name" value="SDR_fam"/>
</dbReference>
<dbReference type="Gene3D" id="3.40.50.720">
    <property type="entry name" value="NAD(P)-binding Rossmann-like Domain"/>
    <property type="match status" value="1"/>
</dbReference>
<evidence type="ECO:0000256" key="2">
    <source>
        <dbReference type="ARBA" id="ARBA00023002"/>
    </source>
</evidence>
<dbReference type="InterPro" id="IPR020904">
    <property type="entry name" value="Sc_DH/Rdtase_CS"/>
</dbReference>
<protein>
    <submittedName>
        <fullName evidence="4">Uncharacterized protein</fullName>
    </submittedName>
</protein>
<accession>A0A7S0C9I3</accession>
<dbReference type="AlphaFoldDB" id="A0A7S0C9I3"/>
<evidence type="ECO:0000313" key="4">
    <source>
        <dbReference type="EMBL" id="CAD8417124.1"/>
    </source>
</evidence>
<keyword evidence="3" id="KW-0472">Membrane</keyword>
<dbReference type="SUPFAM" id="SSF51735">
    <property type="entry name" value="NAD(P)-binding Rossmann-fold domains"/>
    <property type="match status" value="1"/>
</dbReference>